<protein>
    <submittedName>
        <fullName evidence="2">Uncharacterized protein</fullName>
    </submittedName>
</protein>
<proteinExistence type="predicted"/>
<reference evidence="2 3" key="1">
    <citation type="submission" date="2024-01" db="EMBL/GenBank/DDBJ databases">
        <title>The diversity of rhizobia nodulating Mimosa spp. in eleven states of Brazil covering several biomes is determined by host plant, location, and edaphic factors.</title>
        <authorList>
            <person name="Rouws L."/>
            <person name="Barauna A."/>
            <person name="Beukes C."/>
            <person name="De Faria S.M."/>
            <person name="Gross E."/>
            <person name="Dos Reis Junior F.B."/>
            <person name="Simon M."/>
            <person name="Maluk M."/>
            <person name="Odee D.W."/>
            <person name="Kenicer G."/>
            <person name="Young J.P.W."/>
            <person name="Reis V.M."/>
            <person name="Zilli J."/>
            <person name="James E.K."/>
        </authorList>
    </citation>
    <scope>NUCLEOTIDE SEQUENCE [LARGE SCALE GENOMIC DNA]</scope>
    <source>
        <strain evidence="2 3">JPY167</strain>
    </source>
</reference>
<evidence type="ECO:0000313" key="3">
    <source>
        <dbReference type="Proteomes" id="UP001489897"/>
    </source>
</evidence>
<organism evidence="2 3">
    <name type="scientific">Paraburkholderia ferrariae</name>
    <dbReference type="NCBI Taxonomy" id="386056"/>
    <lineage>
        <taxon>Bacteria</taxon>
        <taxon>Pseudomonadati</taxon>
        <taxon>Pseudomonadota</taxon>
        <taxon>Betaproteobacteria</taxon>
        <taxon>Burkholderiales</taxon>
        <taxon>Burkholderiaceae</taxon>
        <taxon>Paraburkholderia</taxon>
    </lineage>
</organism>
<feature type="chain" id="PRO_5047496760" evidence="1">
    <location>
        <begin position="23"/>
        <end position="211"/>
    </location>
</feature>
<dbReference type="Proteomes" id="UP001489897">
    <property type="component" value="Unassembled WGS sequence"/>
</dbReference>
<keyword evidence="3" id="KW-1185">Reference proteome</keyword>
<feature type="signal peptide" evidence="1">
    <location>
        <begin position="1"/>
        <end position="22"/>
    </location>
</feature>
<evidence type="ECO:0000256" key="1">
    <source>
        <dbReference type="SAM" id="SignalP"/>
    </source>
</evidence>
<keyword evidence="1" id="KW-0732">Signal</keyword>
<comment type="caution">
    <text evidence="2">The sequence shown here is derived from an EMBL/GenBank/DDBJ whole genome shotgun (WGS) entry which is preliminary data.</text>
</comment>
<dbReference type="RefSeq" id="WP_342946590.1">
    <property type="nucleotide sequence ID" value="NZ_JAYMRV010000002.1"/>
</dbReference>
<gene>
    <name evidence="2" type="ORF">VSR73_09390</name>
</gene>
<evidence type="ECO:0000313" key="2">
    <source>
        <dbReference type="EMBL" id="MEM5421270.1"/>
    </source>
</evidence>
<dbReference type="EMBL" id="JAYMRV010000002">
    <property type="protein sequence ID" value="MEM5421270.1"/>
    <property type="molecule type" value="Genomic_DNA"/>
</dbReference>
<sequence>MIRFGKLISLVISTFVTLTVIANSTSEAAQLVAKNASVAVLPNQEDAFEYVRVHDASALSALQQGKVLRSDFHDVWPTKDKTYILDYEYINIDGHNGGLVLNSVLYVTTGPDAAKRVLAEVARGTQIGAKNSSGSGAQVSPLSGLEGWQQDVTAFQVTVAGKPVGIIAVFRRDANVGMVSVVGRAAPKSAQAFKVFMQPKADKMLGFVPQF</sequence>
<accession>A0ABU9RMG2</accession>
<name>A0ABU9RMG2_9BURK</name>